<keyword evidence="2" id="KW-1185">Reference proteome</keyword>
<evidence type="ECO:0000313" key="2">
    <source>
        <dbReference type="Proteomes" id="UP000315540"/>
    </source>
</evidence>
<comment type="caution">
    <text evidence="1">The sequence shown here is derived from an EMBL/GenBank/DDBJ whole genome shotgun (WGS) entry which is preliminary data.</text>
</comment>
<sequence>MQKLIIVVIIIFSIVQGTAQEKGTIDLLTSGKWYAEYFIVDGQKLEYALEIQKKTWILLDPKGTVDYMINGRMTRGNWEYNNVNNILKIFKGSEIQEYKLITITEKKMLVEELGEEKSIIGWRK</sequence>
<reference evidence="1 2" key="1">
    <citation type="submission" date="2019-06" db="EMBL/GenBank/DDBJ databases">
        <authorList>
            <person name="Meng X."/>
        </authorList>
    </citation>
    <scope>NUCLEOTIDE SEQUENCE [LARGE SCALE GENOMIC DNA]</scope>
    <source>
        <strain evidence="1 2">M625</strain>
    </source>
</reference>
<dbReference type="RefSeq" id="WP_140591128.1">
    <property type="nucleotide sequence ID" value="NZ_VFWZ01000002.1"/>
</dbReference>
<name>A0A504JH95_9FLAO</name>
<dbReference type="OrthoDB" id="1188706at2"/>
<accession>A0A504JH95</accession>
<dbReference type="EMBL" id="VFWZ01000002">
    <property type="protein sequence ID" value="TPN87053.1"/>
    <property type="molecule type" value="Genomic_DNA"/>
</dbReference>
<dbReference type="Proteomes" id="UP000315540">
    <property type="component" value="Unassembled WGS sequence"/>
</dbReference>
<dbReference type="AlphaFoldDB" id="A0A504JH95"/>
<evidence type="ECO:0008006" key="3">
    <source>
        <dbReference type="Google" id="ProtNLM"/>
    </source>
</evidence>
<evidence type="ECO:0000313" key="1">
    <source>
        <dbReference type="EMBL" id="TPN87053.1"/>
    </source>
</evidence>
<organism evidence="1 2">
    <name type="scientific">Aquimarina algicola</name>
    <dbReference type="NCBI Taxonomy" id="2589995"/>
    <lineage>
        <taxon>Bacteria</taxon>
        <taxon>Pseudomonadati</taxon>
        <taxon>Bacteroidota</taxon>
        <taxon>Flavobacteriia</taxon>
        <taxon>Flavobacteriales</taxon>
        <taxon>Flavobacteriaceae</taxon>
        <taxon>Aquimarina</taxon>
    </lineage>
</organism>
<protein>
    <recommendedName>
        <fullName evidence="3">Lipocalin-like domain-containing protein</fullName>
    </recommendedName>
</protein>
<proteinExistence type="predicted"/>
<gene>
    <name evidence="1" type="ORF">FHK87_05530</name>
</gene>